<dbReference type="GO" id="GO:0022857">
    <property type="term" value="F:transmembrane transporter activity"/>
    <property type="evidence" value="ECO:0007669"/>
    <property type="project" value="InterPro"/>
</dbReference>
<dbReference type="Proteomes" id="UP000662088">
    <property type="component" value="Unassembled WGS sequence"/>
</dbReference>
<evidence type="ECO:0000256" key="1">
    <source>
        <dbReference type="SAM" id="Phobius"/>
    </source>
</evidence>
<feature type="transmembrane region" description="Helical" evidence="1">
    <location>
        <begin position="121"/>
        <end position="146"/>
    </location>
</feature>
<dbReference type="InterPro" id="IPR024529">
    <property type="entry name" value="ECF_trnsprt_substrate-spec"/>
</dbReference>
<keyword evidence="1" id="KW-0812">Transmembrane</keyword>
<feature type="transmembrane region" description="Helical" evidence="1">
    <location>
        <begin position="15"/>
        <end position="38"/>
    </location>
</feature>
<gene>
    <name evidence="2" type="ORF">H8R92_08590</name>
</gene>
<protein>
    <submittedName>
        <fullName evidence="2">ECF transporter S component</fullName>
    </submittedName>
</protein>
<organism evidence="2 3">
    <name type="scientific">Clostridium lentum</name>
    <dbReference type="NCBI Taxonomy" id="2763037"/>
    <lineage>
        <taxon>Bacteria</taxon>
        <taxon>Bacillati</taxon>
        <taxon>Bacillota</taxon>
        <taxon>Clostridia</taxon>
        <taxon>Eubacteriales</taxon>
        <taxon>Clostridiaceae</taxon>
        <taxon>Clostridium</taxon>
    </lineage>
</organism>
<accession>A0A8I0ADN0</accession>
<dbReference type="Pfam" id="PF12822">
    <property type="entry name" value="ECF_trnsprt"/>
    <property type="match status" value="1"/>
</dbReference>
<feature type="transmembrane region" description="Helical" evidence="1">
    <location>
        <begin position="87"/>
        <end position="109"/>
    </location>
</feature>
<keyword evidence="1" id="KW-0472">Membrane</keyword>
<dbReference type="AlphaFoldDB" id="A0A8I0ADN0"/>
<keyword evidence="3" id="KW-1185">Reference proteome</keyword>
<comment type="caution">
    <text evidence="2">The sequence shown here is derived from an EMBL/GenBank/DDBJ whole genome shotgun (WGS) entry which is preliminary data.</text>
</comment>
<name>A0A8I0ADN0_9CLOT</name>
<feature type="transmembrane region" description="Helical" evidence="1">
    <location>
        <begin position="50"/>
        <end position="75"/>
    </location>
</feature>
<dbReference type="EMBL" id="JACOOQ010000013">
    <property type="protein sequence ID" value="MBC5640474.1"/>
    <property type="molecule type" value="Genomic_DNA"/>
</dbReference>
<evidence type="ECO:0000313" key="3">
    <source>
        <dbReference type="Proteomes" id="UP000662088"/>
    </source>
</evidence>
<dbReference type="Gene3D" id="1.10.1760.20">
    <property type="match status" value="1"/>
</dbReference>
<keyword evidence="1" id="KW-1133">Transmembrane helix</keyword>
<proteinExistence type="predicted"/>
<feature type="transmembrane region" description="Helical" evidence="1">
    <location>
        <begin position="166"/>
        <end position="191"/>
    </location>
</feature>
<reference evidence="2" key="1">
    <citation type="submission" date="2020-08" db="EMBL/GenBank/DDBJ databases">
        <title>Genome public.</title>
        <authorList>
            <person name="Liu C."/>
            <person name="Sun Q."/>
        </authorList>
    </citation>
    <scope>NUCLEOTIDE SEQUENCE</scope>
    <source>
        <strain evidence="2">NSJ-42</strain>
    </source>
</reference>
<dbReference type="RefSeq" id="WP_186835218.1">
    <property type="nucleotide sequence ID" value="NZ_JACOOQ010000013.1"/>
</dbReference>
<evidence type="ECO:0000313" key="2">
    <source>
        <dbReference type="EMBL" id="MBC5640474.1"/>
    </source>
</evidence>
<sequence>MDNTLKNYRSKTRKLVIIGMLGGISIFLELTPLGIIHLPVMNLTIMHIPVIIGAILEGPLVGGSIGLIFGLFSMYQNITAPNLTSFIFMNPMIALLPRILIGIVTYYVYAFIKNKFKNKSISIGVASIAGTLTNTIGVLGLTYILYLDRYAAAKQISTDMVAGALLTVVGTNGIAEAIASAVIAIPVITALSKIRKF</sequence>